<evidence type="ECO:0000256" key="1">
    <source>
        <dbReference type="SAM" id="Phobius"/>
    </source>
</evidence>
<keyword evidence="1" id="KW-0812">Transmembrane</keyword>
<evidence type="ECO:0000259" key="2">
    <source>
        <dbReference type="Pfam" id="PF07670"/>
    </source>
</evidence>
<name>A0ABP9LV05_9BURK</name>
<feature type="transmembrane region" description="Helical" evidence="1">
    <location>
        <begin position="179"/>
        <end position="197"/>
    </location>
</feature>
<dbReference type="Pfam" id="PF07670">
    <property type="entry name" value="Gate"/>
    <property type="match status" value="1"/>
</dbReference>
<sequence>MMSIFHLGQRSWRMFLTVAKIMLPILFFVHIAEQLGIVTWLARAISPLMALLNLPPEAGIVWVTTILTNIYGGIAALGLLSDSMSLTHAQLSALGAMMLFAHNLPMEQAIAQRAGASAWITGSLRLGVGGVYGAFIAWGLSYLDWLNTPVSLSWLQAEKAAETHFWASWLPWLLNTLKTLGMTAAIIFCLVVVLDVLERIGFTRLLSQCLTPVLKLSGLNERVAPVTTVGVLLGLSYGGALIIEQAQKNQFDAKTRLLALSWLSLSHSLIEDTLLIMALGANIWVILVGRVLVTLVVMALMAAYLNRPRRPVFTSS</sequence>
<feature type="transmembrane region" description="Helical" evidence="1">
    <location>
        <begin position="257"/>
        <end position="277"/>
    </location>
</feature>
<keyword evidence="4" id="KW-1185">Reference proteome</keyword>
<gene>
    <name evidence="3" type="ORF">GCM10023337_00030</name>
</gene>
<reference evidence="4" key="1">
    <citation type="journal article" date="2019" name="Int. J. Syst. Evol. Microbiol.">
        <title>The Global Catalogue of Microorganisms (GCM) 10K type strain sequencing project: providing services to taxonomists for standard genome sequencing and annotation.</title>
        <authorList>
            <consortium name="The Broad Institute Genomics Platform"/>
            <consortium name="The Broad Institute Genome Sequencing Center for Infectious Disease"/>
            <person name="Wu L."/>
            <person name="Ma J."/>
        </authorList>
    </citation>
    <scope>NUCLEOTIDE SEQUENCE [LARGE SCALE GENOMIC DNA]</scope>
    <source>
        <strain evidence="4">JCM 18423</strain>
    </source>
</reference>
<feature type="domain" description="Nucleoside transporter/FeoB GTPase Gate" evidence="2">
    <location>
        <begin position="15"/>
        <end position="110"/>
    </location>
</feature>
<dbReference type="EMBL" id="BAABKD010000001">
    <property type="protein sequence ID" value="GAA5083397.1"/>
    <property type="molecule type" value="Genomic_DNA"/>
</dbReference>
<keyword evidence="1" id="KW-0472">Membrane</keyword>
<evidence type="ECO:0000313" key="4">
    <source>
        <dbReference type="Proteomes" id="UP001500227"/>
    </source>
</evidence>
<feature type="transmembrane region" description="Helical" evidence="1">
    <location>
        <begin position="283"/>
        <end position="305"/>
    </location>
</feature>
<evidence type="ECO:0000313" key="3">
    <source>
        <dbReference type="EMBL" id="GAA5083397.1"/>
    </source>
</evidence>
<feature type="transmembrane region" description="Helical" evidence="1">
    <location>
        <begin position="61"/>
        <end position="80"/>
    </location>
</feature>
<comment type="caution">
    <text evidence="3">The sequence shown here is derived from an EMBL/GenBank/DDBJ whole genome shotgun (WGS) entry which is preliminary data.</text>
</comment>
<accession>A0ABP9LV05</accession>
<dbReference type="InterPro" id="IPR011642">
    <property type="entry name" value="Gate_dom"/>
</dbReference>
<organism evidence="3 4">
    <name type="scientific">Paenalcaligenes hermetiae</name>
    <dbReference type="NCBI Taxonomy" id="1157987"/>
    <lineage>
        <taxon>Bacteria</taxon>
        <taxon>Pseudomonadati</taxon>
        <taxon>Pseudomonadota</taxon>
        <taxon>Betaproteobacteria</taxon>
        <taxon>Burkholderiales</taxon>
        <taxon>Alcaligenaceae</taxon>
        <taxon>Paenalcaligenes</taxon>
    </lineage>
</organism>
<keyword evidence="1" id="KW-1133">Transmembrane helix</keyword>
<dbReference type="RefSeq" id="WP_345368716.1">
    <property type="nucleotide sequence ID" value="NZ_BAABKD010000001.1"/>
</dbReference>
<protein>
    <submittedName>
        <fullName evidence="3">Membrane protein</fullName>
    </submittedName>
</protein>
<proteinExistence type="predicted"/>
<dbReference type="Proteomes" id="UP001500227">
    <property type="component" value="Unassembled WGS sequence"/>
</dbReference>
<feature type="transmembrane region" description="Helical" evidence="1">
    <location>
        <begin position="116"/>
        <end position="140"/>
    </location>
</feature>